<dbReference type="AlphaFoldDB" id="A0A1V1I0V3"/>
<dbReference type="EMBL" id="LN555523">
    <property type="protein sequence ID" value="CED93034.1"/>
    <property type="molecule type" value="Genomic_DNA"/>
</dbReference>
<dbReference type="KEGG" id="ril:CRIB_277"/>
<protein>
    <submittedName>
        <fullName evidence="1">Uncharacterized protein</fullName>
    </submittedName>
</protein>
<reference evidence="1 2" key="1">
    <citation type="submission" date="2014-04" db="EMBL/GenBank/DDBJ databases">
        <authorList>
            <person name="Hornung B.V."/>
        </authorList>
    </citation>
    <scope>NUCLEOTIDE SEQUENCE [LARGE SCALE GENOMIC DNA]</scope>
    <source>
        <strain evidence="1 2">CRIB</strain>
    </source>
</reference>
<proteinExistence type="predicted"/>
<name>A0A1V1I0V3_9FIRM</name>
<evidence type="ECO:0000313" key="2">
    <source>
        <dbReference type="Proteomes" id="UP000245622"/>
    </source>
</evidence>
<dbReference type="Proteomes" id="UP000245622">
    <property type="component" value="Chromosome 1"/>
</dbReference>
<keyword evidence="2" id="KW-1185">Reference proteome</keyword>
<gene>
    <name evidence="1" type="ORF">CRIB_277</name>
</gene>
<accession>A0A1V1I0V3</accession>
<organism evidence="1 2">
    <name type="scientific">Romboutsia ilealis</name>
    <dbReference type="NCBI Taxonomy" id="1115758"/>
    <lineage>
        <taxon>Bacteria</taxon>
        <taxon>Bacillati</taxon>
        <taxon>Bacillota</taxon>
        <taxon>Clostridia</taxon>
        <taxon>Peptostreptococcales</taxon>
        <taxon>Peptostreptococcaceae</taxon>
        <taxon>Romboutsia</taxon>
    </lineage>
</organism>
<sequence>MFKTNYRGHNPNKIYRGYGIKMIVLNRESIINGLIELKKEEDRESRIIVNNIKSIISLNDISDLDKLNLINNELGKILFDETI</sequence>
<evidence type="ECO:0000313" key="1">
    <source>
        <dbReference type="EMBL" id="CED93034.1"/>
    </source>
</evidence>